<dbReference type="RefSeq" id="WP_242669439.1">
    <property type="nucleotide sequence ID" value="NZ_SHPS01000020.1"/>
</dbReference>
<feature type="transmembrane region" description="Helical" evidence="2">
    <location>
        <begin position="114"/>
        <end position="139"/>
    </location>
</feature>
<evidence type="ECO:0000256" key="1">
    <source>
        <dbReference type="SAM" id="MobiDB-lite"/>
    </source>
</evidence>
<feature type="transmembrane region" description="Helical" evidence="2">
    <location>
        <begin position="219"/>
        <end position="239"/>
    </location>
</feature>
<feature type="transmembrane region" description="Helical" evidence="2">
    <location>
        <begin position="159"/>
        <end position="181"/>
    </location>
</feature>
<feature type="transmembrane region" description="Helical" evidence="2">
    <location>
        <begin position="375"/>
        <end position="396"/>
    </location>
</feature>
<reference evidence="3 4" key="1">
    <citation type="journal article" date="2018" name="Sci. Rep.">
        <title>Genomic diversity and distribution of Bifidobacterium longum subsp. longum across the human lifespan.</title>
        <authorList>
            <person name="Odamaki T."/>
            <person name="Bottacini F."/>
            <person name="Kato K."/>
            <person name="Mitsuyama E."/>
            <person name="Yoshida K."/>
            <person name="Horigome A."/>
            <person name="Xiao J.Z."/>
            <person name="van Sinderen D."/>
        </authorList>
    </citation>
    <scope>NUCLEOTIDE SEQUENCE [LARGE SCALE GENOMIC DNA]</scope>
    <source>
        <strain evidence="3 4">MCC10009</strain>
    </source>
</reference>
<keyword evidence="2" id="KW-1133">Transmembrane helix</keyword>
<feature type="region of interest" description="Disordered" evidence="1">
    <location>
        <begin position="566"/>
        <end position="585"/>
    </location>
</feature>
<dbReference type="Proteomes" id="UP000291881">
    <property type="component" value="Unassembled WGS sequence"/>
</dbReference>
<organism evidence="3 4">
    <name type="scientific">Bifidobacterium longum subsp. longum</name>
    <dbReference type="NCBI Taxonomy" id="1679"/>
    <lineage>
        <taxon>Bacteria</taxon>
        <taxon>Bacillati</taxon>
        <taxon>Actinomycetota</taxon>
        <taxon>Actinomycetes</taxon>
        <taxon>Bifidobacteriales</taxon>
        <taxon>Bifidobacteriaceae</taxon>
        <taxon>Bifidobacterium</taxon>
    </lineage>
</organism>
<evidence type="ECO:0000256" key="2">
    <source>
        <dbReference type="SAM" id="Phobius"/>
    </source>
</evidence>
<feature type="compositionally biased region" description="Basic and acidic residues" evidence="1">
    <location>
        <begin position="566"/>
        <end position="580"/>
    </location>
</feature>
<gene>
    <name evidence="3" type="ORF">MCC10009_0976</name>
</gene>
<keyword evidence="2" id="KW-0472">Membrane</keyword>
<feature type="compositionally biased region" description="Basic and acidic residues" evidence="1">
    <location>
        <begin position="1"/>
        <end position="13"/>
    </location>
</feature>
<evidence type="ECO:0000313" key="3">
    <source>
        <dbReference type="EMBL" id="TCD85855.1"/>
    </source>
</evidence>
<evidence type="ECO:0000313" key="4">
    <source>
        <dbReference type="Proteomes" id="UP000291881"/>
    </source>
</evidence>
<comment type="caution">
    <text evidence="3">The sequence shown here is derived from an EMBL/GenBank/DDBJ whole genome shotgun (WGS) entry which is preliminary data.</text>
</comment>
<sequence>MEHGDDGRSRDDVMDGPALPPDEPGRILDPFRKAFAWARVRLNLSGELFGTPQCPVARILAPVLTVLGASILVCDLFESPWREVLAFAALAAALFSVGYRPHPLDALRRPGKPMRWFLCLGCVLVLPVVTFYISALLVSLIPDTSENAGIAATDTFGEYVVMFIQIMGEACLSILLFALLYKALNRAWGRSDPWVRSLVAWLVSTFLFGMLHLPTYRWNFLQCLVIFFSLFLGFAAFVATRSWTILFLSHFLYDLLSRPMVLNACRYAALLWLLVAAACVYWHFGKGSAAGPASPSAPPISADCRVDGMPAGGIAGRGIGCVHADRPSLPEGGAGGWSDDGKGTRMSEEDKVPSPDGVGVVPEPEPEMVRRRPKWLAPVAAGCVLVMLAVGGVAGYRMWSARELAEAKEACAVAADGARGAANDYNAVVNGKAADASAVTVDQVKDARTVDALAKALKTTVPEYEGCLAGSKAGLDEATSKLDRQAAWYKTHAASLGKAVKAVESSRLDRTVEDAEKLLADSKDRVADEKTRSMLEQAIRDRDADAIGEAVNAVDGSVKAKAKADADAKARREAEEKAQAEQEAQAAADAAAAQAQAQQQAQSYGGGYSYGGGTGYTGGGYTGGGYTGGGYTGGGTYTPPATGGGNGGGSASSGPISGAQGCGNSCTGTDDGYYHH</sequence>
<feature type="compositionally biased region" description="Basic and acidic residues" evidence="1">
    <location>
        <begin position="339"/>
        <end position="353"/>
    </location>
</feature>
<feature type="transmembrane region" description="Helical" evidence="2">
    <location>
        <begin position="260"/>
        <end position="284"/>
    </location>
</feature>
<dbReference type="AlphaFoldDB" id="A0A4R0SSA8"/>
<feature type="transmembrane region" description="Helical" evidence="2">
    <location>
        <begin position="84"/>
        <end position="102"/>
    </location>
</feature>
<dbReference type="EMBL" id="SHPS01000020">
    <property type="protein sequence ID" value="TCD85855.1"/>
    <property type="molecule type" value="Genomic_DNA"/>
</dbReference>
<feature type="transmembrane region" description="Helical" evidence="2">
    <location>
        <begin position="59"/>
        <end position="78"/>
    </location>
</feature>
<accession>A0A4R0SSA8</accession>
<feature type="transmembrane region" description="Helical" evidence="2">
    <location>
        <begin position="193"/>
        <end position="213"/>
    </location>
</feature>
<name>A0A4R0SSA8_BIFLL</name>
<feature type="region of interest" description="Disordered" evidence="1">
    <location>
        <begin position="330"/>
        <end position="366"/>
    </location>
</feature>
<keyword evidence="2" id="KW-0812">Transmembrane</keyword>
<protein>
    <submittedName>
        <fullName evidence="3">Putative serine-rich membrane protein</fullName>
    </submittedName>
</protein>
<proteinExistence type="predicted"/>
<feature type="region of interest" description="Disordered" evidence="1">
    <location>
        <begin position="1"/>
        <end position="25"/>
    </location>
</feature>